<evidence type="ECO:0000313" key="1">
    <source>
        <dbReference type="EMBL" id="CAG8611942.1"/>
    </source>
</evidence>
<evidence type="ECO:0000313" key="2">
    <source>
        <dbReference type="Proteomes" id="UP000789405"/>
    </source>
</evidence>
<feature type="non-terminal residue" evidence="1">
    <location>
        <position position="1"/>
    </location>
</feature>
<protein>
    <submittedName>
        <fullName evidence="1">6505_t:CDS:1</fullName>
    </submittedName>
</protein>
<comment type="caution">
    <text evidence="1">The sequence shown here is derived from an EMBL/GenBank/DDBJ whole genome shotgun (WGS) entry which is preliminary data.</text>
</comment>
<sequence>KYPPKNLKSEAQFQRKLFEKVKWVLVKHAIQPRKPISKSKQK</sequence>
<organism evidence="1 2">
    <name type="scientific">Dentiscutata erythropus</name>
    <dbReference type="NCBI Taxonomy" id="1348616"/>
    <lineage>
        <taxon>Eukaryota</taxon>
        <taxon>Fungi</taxon>
        <taxon>Fungi incertae sedis</taxon>
        <taxon>Mucoromycota</taxon>
        <taxon>Glomeromycotina</taxon>
        <taxon>Glomeromycetes</taxon>
        <taxon>Diversisporales</taxon>
        <taxon>Gigasporaceae</taxon>
        <taxon>Dentiscutata</taxon>
    </lineage>
</organism>
<name>A0A9N9GI25_9GLOM</name>
<accession>A0A9N9GI25</accession>
<dbReference type="EMBL" id="CAJVPY010004167">
    <property type="protein sequence ID" value="CAG8611942.1"/>
    <property type="molecule type" value="Genomic_DNA"/>
</dbReference>
<reference evidence="1" key="1">
    <citation type="submission" date="2021-06" db="EMBL/GenBank/DDBJ databases">
        <authorList>
            <person name="Kallberg Y."/>
            <person name="Tangrot J."/>
            <person name="Rosling A."/>
        </authorList>
    </citation>
    <scope>NUCLEOTIDE SEQUENCE</scope>
    <source>
        <strain evidence="1">MA453B</strain>
    </source>
</reference>
<keyword evidence="2" id="KW-1185">Reference proteome</keyword>
<proteinExistence type="predicted"/>
<gene>
    <name evidence="1" type="ORF">DERYTH_LOCUS8184</name>
</gene>
<dbReference type="Proteomes" id="UP000789405">
    <property type="component" value="Unassembled WGS sequence"/>
</dbReference>
<dbReference type="AlphaFoldDB" id="A0A9N9GI25"/>